<feature type="signal peptide" evidence="1">
    <location>
        <begin position="1"/>
        <end position="21"/>
    </location>
</feature>
<dbReference type="EMBL" id="FNCG01000009">
    <property type="protein sequence ID" value="SDH42812.1"/>
    <property type="molecule type" value="Genomic_DNA"/>
</dbReference>
<dbReference type="InterPro" id="IPR008969">
    <property type="entry name" value="CarboxyPept-like_regulatory"/>
</dbReference>
<name>A0A1G8CBM7_9SPHI</name>
<reference evidence="3" key="1">
    <citation type="submission" date="2016-10" db="EMBL/GenBank/DDBJ databases">
        <authorList>
            <person name="Varghese N."/>
            <person name="Submissions S."/>
        </authorList>
    </citation>
    <scope>NUCLEOTIDE SEQUENCE [LARGE SCALE GENOMIC DNA]</scope>
    <source>
        <strain evidence="3">Gh-67</strain>
    </source>
</reference>
<dbReference type="AlphaFoldDB" id="A0A1G8CBM7"/>
<sequence>MKTLKLTSTVILMLLSINLFAQRVKGIVIDKTTYLPVANAFINTPASKSISNVEGKFLLANVKPGDTLRITSIGYKPFKLIVSFLKFDTLRCYIEPAATVLSEVKIRARRNARADSLRNRREFASVFAYRGSTIKDAFIARPADLDFGKPSNHINADKSTATILSINLLSVIDMLNKNKAPQSKLQKILLKDEEDEYVDRFFSPEKVSSITNLKGDSLQNFMNQYHPEIKKVKKMNDYDMISYIKKSYAEYLKSGSRQTALLFAK</sequence>
<feature type="chain" id="PRO_5011666844" evidence="1">
    <location>
        <begin position="22"/>
        <end position="265"/>
    </location>
</feature>
<organism evidence="2 3">
    <name type="scientific">Mucilaginibacter gossypii</name>
    <dbReference type="NCBI Taxonomy" id="551996"/>
    <lineage>
        <taxon>Bacteria</taxon>
        <taxon>Pseudomonadati</taxon>
        <taxon>Bacteroidota</taxon>
        <taxon>Sphingobacteriia</taxon>
        <taxon>Sphingobacteriales</taxon>
        <taxon>Sphingobacteriaceae</taxon>
        <taxon>Mucilaginibacter</taxon>
    </lineage>
</organism>
<evidence type="ECO:0000256" key="1">
    <source>
        <dbReference type="SAM" id="SignalP"/>
    </source>
</evidence>
<proteinExistence type="predicted"/>
<dbReference type="STRING" id="551996.SAMN05192573_109188"/>
<keyword evidence="3" id="KW-1185">Reference proteome</keyword>
<evidence type="ECO:0000313" key="2">
    <source>
        <dbReference type="EMBL" id="SDH42812.1"/>
    </source>
</evidence>
<dbReference type="Proteomes" id="UP000199705">
    <property type="component" value="Unassembled WGS sequence"/>
</dbReference>
<gene>
    <name evidence="2" type="ORF">SAMN05192573_109188</name>
</gene>
<evidence type="ECO:0000313" key="3">
    <source>
        <dbReference type="Proteomes" id="UP000199705"/>
    </source>
</evidence>
<accession>A0A1G8CBM7</accession>
<dbReference type="SUPFAM" id="SSF49464">
    <property type="entry name" value="Carboxypeptidase regulatory domain-like"/>
    <property type="match status" value="1"/>
</dbReference>
<dbReference type="RefSeq" id="WP_091170273.1">
    <property type="nucleotide sequence ID" value="NZ_FNCG01000009.1"/>
</dbReference>
<keyword evidence="1" id="KW-0732">Signal</keyword>
<protein>
    <submittedName>
        <fullName evidence="2">CarboxypepD_reg-like domain-containing protein</fullName>
    </submittedName>
</protein>